<evidence type="ECO:0000313" key="1">
    <source>
        <dbReference type="EMBL" id="KAK8863804.1"/>
    </source>
</evidence>
<evidence type="ECO:0000313" key="2">
    <source>
        <dbReference type="Proteomes" id="UP001470230"/>
    </source>
</evidence>
<keyword evidence="2" id="KW-1185">Reference proteome</keyword>
<accession>A0ABR2IJI0</accession>
<reference evidence="1 2" key="1">
    <citation type="submission" date="2024-04" db="EMBL/GenBank/DDBJ databases">
        <title>Tritrichomonas musculus Genome.</title>
        <authorList>
            <person name="Alves-Ferreira E."/>
            <person name="Grigg M."/>
            <person name="Lorenzi H."/>
            <person name="Galac M."/>
        </authorList>
    </citation>
    <scope>NUCLEOTIDE SEQUENCE [LARGE SCALE GENOMIC DNA]</scope>
    <source>
        <strain evidence="1 2">EAF2021</strain>
    </source>
</reference>
<dbReference type="Proteomes" id="UP001470230">
    <property type="component" value="Unassembled WGS sequence"/>
</dbReference>
<proteinExistence type="predicted"/>
<name>A0ABR2IJI0_9EUKA</name>
<protein>
    <submittedName>
        <fullName evidence="1">Uncharacterized protein</fullName>
    </submittedName>
</protein>
<sequence>MSYNYSSDSDVSLFDLIEQSSQQAPPLDLPPDDWLKNMTQEQLESMRQYIMKQQQQLKQEEAAGFFMTK</sequence>
<organism evidence="1 2">
    <name type="scientific">Tritrichomonas musculus</name>
    <dbReference type="NCBI Taxonomy" id="1915356"/>
    <lineage>
        <taxon>Eukaryota</taxon>
        <taxon>Metamonada</taxon>
        <taxon>Parabasalia</taxon>
        <taxon>Tritrichomonadida</taxon>
        <taxon>Tritrichomonadidae</taxon>
        <taxon>Tritrichomonas</taxon>
    </lineage>
</organism>
<dbReference type="EMBL" id="JAPFFF010000017">
    <property type="protein sequence ID" value="KAK8863804.1"/>
    <property type="molecule type" value="Genomic_DNA"/>
</dbReference>
<comment type="caution">
    <text evidence="1">The sequence shown here is derived from an EMBL/GenBank/DDBJ whole genome shotgun (WGS) entry which is preliminary data.</text>
</comment>
<gene>
    <name evidence="1" type="ORF">M9Y10_011494</name>
</gene>